<keyword evidence="5" id="KW-1185">Reference proteome</keyword>
<sequence>MGSFGDDDKEYRFFDACENIAPVSDLGSDYADCPDSSSGIDNGVSSSFQYDVWIRSPRSVQERRGKFFRWFGLDCDSNAADSLLDVYGDLFKRDMDRIMDNSGAVLRTSIFEDKLSSRQSSVSSWSNDVLDSSRELSSNEKFVCRSTNSNGGMELILDKLGHDSKLSKAQVAVVNQLETAEGFVSTSGSSCSAQKVVEREIGDDSNVSRARNRVKNWWLSRLRSMMCVVDNQGKAGDSSDLIQEPRVQRMQVRHRKKRLKEISALFTGQDIQAHQGSILTMKFSLDGQFLASAGEDGIVRVWQIVEDERSNEIDIPEIDPSCIYFALNTLSELAPIMVEKEKINKLKSIRKTSDPACVIFPPKVFRILEKPLHEFHGHSAEILDLSWSTDNCLISSSIDKTVRLWRVGCDQCLKVFSHSNYVTCVQFNPVDDNHFISGSIDGKVRIWAINSCQVVDWTDIRDIVTAICYRPDGQGGIIGSMTGICRFFSLSDNHFQLEALVCLDSKKKSPCKRIIGLQFFPRDSSKAMVTCADSQIRILHGINVIRKYRGLRNAGNQISTFFTSDGKHIVSACEDSNIYVWNCVSQEEFSLSQPKTIRSFECFPMDASVALPWSGLKLGNSDHGLQSGFLDESALNTLPFSSSACFSLGQECFLESIPKGSATWPEEKLPSSSSQAFSSAIRKSQYKFLKTSCQSSSNSHAWGLVIVTAGWDGRIRSFHNYGLPVPL</sequence>
<dbReference type="InterPro" id="IPR001680">
    <property type="entry name" value="WD40_rpt"/>
</dbReference>
<proteinExistence type="predicted"/>
<gene>
    <name evidence="4" type="ORF">ILEXP_LOCUS19753</name>
</gene>
<dbReference type="Gene3D" id="2.130.10.10">
    <property type="entry name" value="YVTN repeat-like/Quinoprotein amine dehydrogenase"/>
    <property type="match status" value="1"/>
</dbReference>
<evidence type="ECO:0000313" key="5">
    <source>
        <dbReference type="Proteomes" id="UP001642360"/>
    </source>
</evidence>
<dbReference type="EMBL" id="CAUOFW020002158">
    <property type="protein sequence ID" value="CAK9151580.1"/>
    <property type="molecule type" value="Genomic_DNA"/>
</dbReference>
<dbReference type="Pfam" id="PF00400">
    <property type="entry name" value="WD40"/>
    <property type="match status" value="4"/>
</dbReference>
<dbReference type="PANTHER" id="PTHR14221:SF57">
    <property type="entry name" value="TRANSDUCIN_WD40 REPEAT-LIKE SUPERFAMILY PROTEIN"/>
    <property type="match status" value="1"/>
</dbReference>
<feature type="repeat" description="WD" evidence="3">
    <location>
        <begin position="375"/>
        <end position="415"/>
    </location>
</feature>
<keyword evidence="2" id="KW-0677">Repeat</keyword>
<dbReference type="InterPro" id="IPR020472">
    <property type="entry name" value="WD40_PAC1"/>
</dbReference>
<dbReference type="SUPFAM" id="SSF50978">
    <property type="entry name" value="WD40 repeat-like"/>
    <property type="match status" value="1"/>
</dbReference>
<dbReference type="PRINTS" id="PR00320">
    <property type="entry name" value="GPROTEINBRPT"/>
</dbReference>
<evidence type="ECO:0000256" key="1">
    <source>
        <dbReference type="ARBA" id="ARBA00022574"/>
    </source>
</evidence>
<evidence type="ECO:0000256" key="2">
    <source>
        <dbReference type="ARBA" id="ARBA00022737"/>
    </source>
</evidence>
<dbReference type="PANTHER" id="PTHR14221">
    <property type="entry name" value="WD REPEAT DOMAIN 44"/>
    <property type="match status" value="1"/>
</dbReference>
<dbReference type="PROSITE" id="PS50082">
    <property type="entry name" value="WD_REPEATS_2"/>
    <property type="match status" value="3"/>
</dbReference>
<protein>
    <submittedName>
        <fullName evidence="4">Uncharacterized protein</fullName>
    </submittedName>
</protein>
<reference evidence="4 5" key="1">
    <citation type="submission" date="2024-02" db="EMBL/GenBank/DDBJ databases">
        <authorList>
            <person name="Vignale AGUSTIN F."/>
            <person name="Sosa J E."/>
            <person name="Modenutti C."/>
        </authorList>
    </citation>
    <scope>NUCLEOTIDE SEQUENCE [LARGE SCALE GENOMIC DNA]</scope>
</reference>
<dbReference type="InterPro" id="IPR015943">
    <property type="entry name" value="WD40/YVTN_repeat-like_dom_sf"/>
</dbReference>
<dbReference type="SMART" id="SM00320">
    <property type="entry name" value="WD40"/>
    <property type="match status" value="6"/>
</dbReference>
<accession>A0ABC8S343</accession>
<dbReference type="AlphaFoldDB" id="A0ABC8S343"/>
<dbReference type="InterPro" id="IPR036322">
    <property type="entry name" value="WD40_repeat_dom_sf"/>
</dbReference>
<comment type="caution">
    <text evidence="4">The sequence shown here is derived from an EMBL/GenBank/DDBJ whole genome shotgun (WGS) entry which is preliminary data.</text>
</comment>
<keyword evidence="1 3" id="KW-0853">WD repeat</keyword>
<dbReference type="Proteomes" id="UP001642360">
    <property type="component" value="Unassembled WGS sequence"/>
</dbReference>
<organism evidence="4 5">
    <name type="scientific">Ilex paraguariensis</name>
    <name type="common">yerba mate</name>
    <dbReference type="NCBI Taxonomy" id="185542"/>
    <lineage>
        <taxon>Eukaryota</taxon>
        <taxon>Viridiplantae</taxon>
        <taxon>Streptophyta</taxon>
        <taxon>Embryophyta</taxon>
        <taxon>Tracheophyta</taxon>
        <taxon>Spermatophyta</taxon>
        <taxon>Magnoliopsida</taxon>
        <taxon>eudicotyledons</taxon>
        <taxon>Gunneridae</taxon>
        <taxon>Pentapetalae</taxon>
        <taxon>asterids</taxon>
        <taxon>campanulids</taxon>
        <taxon>Aquifoliales</taxon>
        <taxon>Aquifoliaceae</taxon>
        <taxon>Ilex</taxon>
    </lineage>
</organism>
<evidence type="ECO:0000313" key="4">
    <source>
        <dbReference type="EMBL" id="CAK9151580.1"/>
    </source>
</evidence>
<dbReference type="PROSITE" id="PS50294">
    <property type="entry name" value="WD_REPEATS_REGION"/>
    <property type="match status" value="3"/>
</dbReference>
<dbReference type="InterPro" id="IPR040324">
    <property type="entry name" value="WDR44/Dgr2"/>
</dbReference>
<name>A0ABC8S343_9AQUA</name>
<feature type="repeat" description="WD" evidence="3">
    <location>
        <begin position="415"/>
        <end position="451"/>
    </location>
</feature>
<evidence type="ECO:0000256" key="3">
    <source>
        <dbReference type="PROSITE-ProRule" id="PRU00221"/>
    </source>
</evidence>
<feature type="repeat" description="WD" evidence="3">
    <location>
        <begin position="271"/>
        <end position="312"/>
    </location>
</feature>